<dbReference type="EMBL" id="BAAAZX010000001">
    <property type="protein sequence ID" value="GAA3973853.1"/>
    <property type="molecule type" value="Genomic_DNA"/>
</dbReference>
<reference evidence="2" key="1">
    <citation type="journal article" date="2019" name="Int. J. Syst. Evol. Microbiol.">
        <title>The Global Catalogue of Microorganisms (GCM) 10K type strain sequencing project: providing services to taxonomists for standard genome sequencing and annotation.</title>
        <authorList>
            <consortium name="The Broad Institute Genomics Platform"/>
            <consortium name="The Broad Institute Genome Sequencing Center for Infectious Disease"/>
            <person name="Wu L."/>
            <person name="Ma J."/>
        </authorList>
    </citation>
    <scope>NUCLEOTIDE SEQUENCE [LARGE SCALE GENOMIC DNA]</scope>
    <source>
        <strain evidence="2">JCM 16924</strain>
    </source>
</reference>
<sequence length="59" mass="5945">MPRSAPLPLLTGTAGCAGYGLPCGEQVTSIPRIGGGTRASYACSAYACSAYAAQHRKAI</sequence>
<comment type="caution">
    <text evidence="1">The sequence shown here is derived from an EMBL/GenBank/DDBJ whole genome shotgun (WGS) entry which is preliminary data.</text>
</comment>
<keyword evidence="2" id="KW-1185">Reference proteome</keyword>
<dbReference type="Proteomes" id="UP001500456">
    <property type="component" value="Unassembled WGS sequence"/>
</dbReference>
<proteinExistence type="predicted"/>
<protein>
    <recommendedName>
        <fullName evidence="3">Lipoprotein</fullName>
    </recommendedName>
</protein>
<dbReference type="PROSITE" id="PS51257">
    <property type="entry name" value="PROKAR_LIPOPROTEIN"/>
    <property type="match status" value="1"/>
</dbReference>
<dbReference type="RefSeq" id="WP_345560313.1">
    <property type="nucleotide sequence ID" value="NZ_BAAAZX010000001.1"/>
</dbReference>
<evidence type="ECO:0008006" key="3">
    <source>
        <dbReference type="Google" id="ProtNLM"/>
    </source>
</evidence>
<organism evidence="1 2">
    <name type="scientific">Streptomyces plumbiresistens</name>
    <dbReference type="NCBI Taxonomy" id="511811"/>
    <lineage>
        <taxon>Bacteria</taxon>
        <taxon>Bacillati</taxon>
        <taxon>Actinomycetota</taxon>
        <taxon>Actinomycetes</taxon>
        <taxon>Kitasatosporales</taxon>
        <taxon>Streptomycetaceae</taxon>
        <taxon>Streptomyces</taxon>
    </lineage>
</organism>
<evidence type="ECO:0000313" key="2">
    <source>
        <dbReference type="Proteomes" id="UP001500456"/>
    </source>
</evidence>
<evidence type="ECO:0000313" key="1">
    <source>
        <dbReference type="EMBL" id="GAA3973853.1"/>
    </source>
</evidence>
<accession>A0ABP7PZZ4</accession>
<name>A0ABP7PZZ4_9ACTN</name>
<gene>
    <name evidence="1" type="ORF">GCM10022232_01260</name>
</gene>